<comment type="caution">
    <text evidence="1">The sequence shown here is derived from an EMBL/GenBank/DDBJ whole genome shotgun (WGS) entry which is preliminary data.</text>
</comment>
<dbReference type="Proteomes" id="UP001185092">
    <property type="component" value="Unassembled WGS sequence"/>
</dbReference>
<protein>
    <submittedName>
        <fullName evidence="1">Uncharacterized protein</fullName>
    </submittedName>
</protein>
<reference evidence="1" key="1">
    <citation type="submission" date="2023-07" db="EMBL/GenBank/DDBJ databases">
        <title>Genomic Encyclopedia of Type Strains, Phase IV (KMG-IV): sequencing the most valuable type-strain genomes for metagenomic binning, comparative biology and taxonomic classification.</title>
        <authorList>
            <person name="Goeker M."/>
        </authorList>
    </citation>
    <scope>NUCLEOTIDE SEQUENCE</scope>
    <source>
        <strain evidence="1">DSM 26174</strain>
    </source>
</reference>
<evidence type="ECO:0000313" key="2">
    <source>
        <dbReference type="Proteomes" id="UP001185092"/>
    </source>
</evidence>
<accession>A0AAE3XLH1</accession>
<proteinExistence type="predicted"/>
<keyword evidence="2" id="KW-1185">Reference proteome</keyword>
<evidence type="ECO:0000313" key="1">
    <source>
        <dbReference type="EMBL" id="MDR6240096.1"/>
    </source>
</evidence>
<organism evidence="1 2">
    <name type="scientific">Aureibacter tunicatorum</name>
    <dbReference type="NCBI Taxonomy" id="866807"/>
    <lineage>
        <taxon>Bacteria</taxon>
        <taxon>Pseudomonadati</taxon>
        <taxon>Bacteroidota</taxon>
        <taxon>Cytophagia</taxon>
        <taxon>Cytophagales</taxon>
        <taxon>Persicobacteraceae</taxon>
        <taxon>Aureibacter</taxon>
    </lineage>
</organism>
<dbReference type="RefSeq" id="WP_309939937.1">
    <property type="nucleotide sequence ID" value="NZ_AP025305.1"/>
</dbReference>
<sequence>MKFINTIEINPFDIADYDSPTHDHSNRNEVMYEYWKKCLASQGLERLEPVEKGSYFVDLNSVNDFELEVIIKNHISDSAPYFENCEDDVGVFCGGIVVKDDESIILEPSCCGDLESLHFWEDILTKDYSIWKDLWIGHPWIYYKQINSSIVFSDYYESDVNDLKEVKILFEICTSTLKKHLENLKKSQVLFESRIQKTLERLDVPRSRTVAKVIAGNYHQDNSILQ</sequence>
<gene>
    <name evidence="1" type="ORF">HNQ88_003144</name>
</gene>
<dbReference type="EMBL" id="JAVDQD010000003">
    <property type="protein sequence ID" value="MDR6240096.1"/>
    <property type="molecule type" value="Genomic_DNA"/>
</dbReference>
<dbReference type="AlphaFoldDB" id="A0AAE3XLH1"/>
<name>A0AAE3XLH1_9BACT</name>